<feature type="compositionally biased region" description="Basic and acidic residues" evidence="2">
    <location>
        <begin position="536"/>
        <end position="548"/>
    </location>
</feature>
<dbReference type="RefSeq" id="WP_062763255.1">
    <property type="nucleotide sequence ID" value="NZ_CP121045.1"/>
</dbReference>
<dbReference type="Pfam" id="PF22863">
    <property type="entry name" value="TraI_middle"/>
    <property type="match status" value="1"/>
</dbReference>
<evidence type="ECO:0000256" key="2">
    <source>
        <dbReference type="SAM" id="MobiDB-lite"/>
    </source>
</evidence>
<feature type="domain" description="TraI-like middle" evidence="4">
    <location>
        <begin position="200"/>
        <end position="270"/>
    </location>
</feature>
<protein>
    <recommendedName>
        <fullName evidence="7">Relaxase</fullName>
    </recommendedName>
</protein>
<dbReference type="InterPro" id="IPR054462">
    <property type="entry name" value="TraI_M"/>
</dbReference>
<dbReference type="OrthoDB" id="7319162at2"/>
<comment type="caution">
    <text evidence="5">The sequence shown here is derived from an EMBL/GenBank/DDBJ whole genome shotgun (WGS) entry which is preliminary data.</text>
</comment>
<name>A0A162LAU1_9PROT</name>
<proteinExistence type="predicted"/>
<sequence length="563" mass="66050">MRFKVPKQQPESFRASALYLAGLVKGLSPDRVEFVERRNLLTDEPRAAAAVMDATARQSARCKQPAYHFIITFDPKDAAAGKVTQEVKRQVADKVIERMGLTEHQVLVYSHNDTEHPHMHFLVNRVHPTRHVAFDRHQDGRRLTGITMELAKEYGLNVLRNREYERQLGRDREEPGLFPTDADYWQARRDDRMFRSRFDEEEVTYLRQTLYDDFRGAKSWDDLGERLGARGITLERKGQGMVLTDGEREAKLSDMGKGVRFHVLEERFGEDFDDYMARRAAEIARAERQPGERIDTRDLDDAERRTVEGFIAEEPRADIADIAVREFDDADMDLRYWSQIEASYRSAAGKVRYAERQQAFNEKQEGRDQNWLARRSRSLDDILAKVYRDGGKARTLWDALEEKHGILDAERMIEDNPFILGAVRGIRMGETRSASRKEAKRYFRYLAERRRKWRDAINRLEHTRAEIERARRRVAQAVRDYELLREIAGTPEALRETVLDKIKARARALSHVTERAIQQANLSDERRKQMHRAWRQAKERRLEQERKHERGRPFGLDLNLFDE</sequence>
<dbReference type="AlphaFoldDB" id="A0A162LAU1"/>
<reference evidence="5 6" key="1">
    <citation type="submission" date="2015-12" db="EMBL/GenBank/DDBJ databases">
        <title>Genome sequence of Tistrella mobilis MCCC 1A02139.</title>
        <authorList>
            <person name="Lu L."/>
            <person name="Lai Q."/>
            <person name="Shao Z."/>
            <person name="Qian P."/>
        </authorList>
    </citation>
    <scope>NUCLEOTIDE SEQUENCE [LARGE SCALE GENOMIC DNA]</scope>
    <source>
        <strain evidence="5 6">MCCC 1A02139</strain>
    </source>
</reference>
<evidence type="ECO:0000259" key="4">
    <source>
        <dbReference type="Pfam" id="PF22863"/>
    </source>
</evidence>
<evidence type="ECO:0000313" key="5">
    <source>
        <dbReference type="EMBL" id="KYO54162.1"/>
    </source>
</evidence>
<evidence type="ECO:0008006" key="7">
    <source>
        <dbReference type="Google" id="ProtNLM"/>
    </source>
</evidence>
<gene>
    <name evidence="5" type="ORF">AUP44_25645</name>
</gene>
<dbReference type="GeneID" id="97241231"/>
<dbReference type="EMBL" id="LPZR01000095">
    <property type="protein sequence ID" value="KYO54162.1"/>
    <property type="molecule type" value="Genomic_DNA"/>
</dbReference>
<feature type="domain" description="MobA/VirD2-like nuclease" evidence="3">
    <location>
        <begin position="32"/>
        <end position="156"/>
    </location>
</feature>
<evidence type="ECO:0000313" key="6">
    <source>
        <dbReference type="Proteomes" id="UP000075787"/>
    </source>
</evidence>
<dbReference type="Pfam" id="PF03432">
    <property type="entry name" value="Relaxase"/>
    <property type="match status" value="1"/>
</dbReference>
<evidence type="ECO:0000259" key="3">
    <source>
        <dbReference type="Pfam" id="PF03432"/>
    </source>
</evidence>
<keyword evidence="1" id="KW-0175">Coiled coil</keyword>
<organism evidence="5 6">
    <name type="scientific">Tistrella mobilis</name>
    <dbReference type="NCBI Taxonomy" id="171437"/>
    <lineage>
        <taxon>Bacteria</taxon>
        <taxon>Pseudomonadati</taxon>
        <taxon>Pseudomonadota</taxon>
        <taxon>Alphaproteobacteria</taxon>
        <taxon>Geminicoccales</taxon>
        <taxon>Geminicoccaceae</taxon>
        <taxon>Tistrella</taxon>
    </lineage>
</organism>
<feature type="region of interest" description="Disordered" evidence="2">
    <location>
        <begin position="521"/>
        <end position="548"/>
    </location>
</feature>
<dbReference type="InterPro" id="IPR005094">
    <property type="entry name" value="Endonuclease_MobA/VirD2"/>
</dbReference>
<feature type="coiled-coil region" evidence="1">
    <location>
        <begin position="450"/>
        <end position="487"/>
    </location>
</feature>
<evidence type="ECO:0000256" key="1">
    <source>
        <dbReference type="SAM" id="Coils"/>
    </source>
</evidence>
<dbReference type="Proteomes" id="UP000075787">
    <property type="component" value="Unassembled WGS sequence"/>
</dbReference>
<accession>A0A162LAU1</accession>